<evidence type="ECO:0000313" key="5">
    <source>
        <dbReference type="Proteomes" id="UP000198323"/>
    </source>
</evidence>
<dbReference type="Proteomes" id="UP000198323">
    <property type="component" value="Unassembled WGS sequence"/>
</dbReference>
<sequence>MSDPVILRSIKKLGEDNSAFELDGKCNSLKKSENSYACNELSVKKKNEKSSKKKEKVVRVGFFQLFRFSSPTEILMMVVGSICAILHGAAQPGMLLVFGAMADTFIEYDIEMQELRDPNKTCINNTIVWVNGTVHQNEKNTTIRC</sequence>
<organism evidence="4 5">
    <name type="scientific">Callipepla squamata</name>
    <name type="common">Scaled quail</name>
    <dbReference type="NCBI Taxonomy" id="9009"/>
    <lineage>
        <taxon>Eukaryota</taxon>
        <taxon>Metazoa</taxon>
        <taxon>Chordata</taxon>
        <taxon>Craniata</taxon>
        <taxon>Vertebrata</taxon>
        <taxon>Euteleostomi</taxon>
        <taxon>Archelosauria</taxon>
        <taxon>Archosauria</taxon>
        <taxon>Dinosauria</taxon>
        <taxon>Saurischia</taxon>
        <taxon>Theropoda</taxon>
        <taxon>Coelurosauria</taxon>
        <taxon>Aves</taxon>
        <taxon>Neognathae</taxon>
        <taxon>Galloanserae</taxon>
        <taxon>Galliformes</taxon>
        <taxon>Odontophoridae</taxon>
        <taxon>Callipepla</taxon>
    </lineage>
</organism>
<proteinExistence type="predicted"/>
<evidence type="ECO:0000256" key="3">
    <source>
        <dbReference type="ARBA" id="ARBA00023136"/>
    </source>
</evidence>
<evidence type="ECO:0008006" key="6">
    <source>
        <dbReference type="Google" id="ProtNLM"/>
    </source>
</evidence>
<dbReference type="InterPro" id="IPR036640">
    <property type="entry name" value="ABC1_TM_sf"/>
</dbReference>
<evidence type="ECO:0000313" key="4">
    <source>
        <dbReference type="EMBL" id="OXB55313.1"/>
    </source>
</evidence>
<name>A0A226MJ46_CALSU</name>
<protein>
    <recommendedName>
        <fullName evidence="6">ABC transmembrane type-1 domain-containing protein</fullName>
    </recommendedName>
</protein>
<dbReference type="EMBL" id="MCFN01000768">
    <property type="protein sequence ID" value="OXB55313.1"/>
    <property type="molecule type" value="Genomic_DNA"/>
</dbReference>
<comment type="caution">
    <text evidence="4">The sequence shown here is derived from an EMBL/GenBank/DDBJ whole genome shotgun (WGS) entry which is preliminary data.</text>
</comment>
<feature type="non-terminal residue" evidence="4">
    <location>
        <position position="145"/>
    </location>
</feature>
<accession>A0A226MJ46</accession>
<dbReference type="GO" id="GO:0016020">
    <property type="term" value="C:membrane"/>
    <property type="evidence" value="ECO:0007669"/>
    <property type="project" value="InterPro"/>
</dbReference>
<dbReference type="Gene3D" id="1.20.1560.10">
    <property type="entry name" value="ABC transporter type 1, transmembrane domain"/>
    <property type="match status" value="1"/>
</dbReference>
<keyword evidence="3" id="KW-0472">Membrane</keyword>
<gene>
    <name evidence="4" type="ORF">ASZ78_003598</name>
</gene>
<reference evidence="4 5" key="1">
    <citation type="submission" date="2016-07" db="EMBL/GenBank/DDBJ databases">
        <title>Disparate Historic Effective Population Sizes Predicted by Modern Levels of Genome Diversity for the Scaled Quail (Callipepla squamata) and the Northern Bobwhite (Colinus virginianus): Inferences from First and Second Generation Draft Genome Assemblies for Sympatric New World Quail.</title>
        <authorList>
            <person name="Oldeschulte D.L."/>
            <person name="Halley Y.A."/>
            <person name="Bhattarai E.K."/>
            <person name="Brashear W.A."/>
            <person name="Hill J."/>
            <person name="Metz R.P."/>
            <person name="Johnson C.D."/>
            <person name="Rollins D."/>
            <person name="Peterson M.J."/>
            <person name="Bickhart D.M."/>
            <person name="Decker J.E."/>
            <person name="Seabury C.M."/>
        </authorList>
    </citation>
    <scope>NUCLEOTIDE SEQUENCE [LARGE SCALE GENOMIC DNA]</scope>
    <source>
        <strain evidence="4 5">Texas</strain>
        <tissue evidence="4">Leg muscle</tissue>
    </source>
</reference>
<evidence type="ECO:0000256" key="1">
    <source>
        <dbReference type="ARBA" id="ARBA00022692"/>
    </source>
</evidence>
<dbReference type="GO" id="GO:0005524">
    <property type="term" value="F:ATP binding"/>
    <property type="evidence" value="ECO:0007669"/>
    <property type="project" value="InterPro"/>
</dbReference>
<evidence type="ECO:0000256" key="2">
    <source>
        <dbReference type="ARBA" id="ARBA00022989"/>
    </source>
</evidence>
<keyword evidence="5" id="KW-1185">Reference proteome</keyword>
<keyword evidence="1" id="KW-0812">Transmembrane</keyword>
<dbReference type="STRING" id="9009.A0A226MJ46"/>
<keyword evidence="2" id="KW-1133">Transmembrane helix</keyword>
<dbReference type="OrthoDB" id="6500128at2759"/>
<dbReference type="AlphaFoldDB" id="A0A226MJ46"/>